<organism evidence="2 3">
    <name type="scientific">Mortierella isabellina</name>
    <name type="common">Filamentous fungus</name>
    <name type="synonym">Umbelopsis isabellina</name>
    <dbReference type="NCBI Taxonomy" id="91625"/>
    <lineage>
        <taxon>Eukaryota</taxon>
        <taxon>Fungi</taxon>
        <taxon>Fungi incertae sedis</taxon>
        <taxon>Mucoromycota</taxon>
        <taxon>Mucoromycotina</taxon>
        <taxon>Umbelopsidomycetes</taxon>
        <taxon>Umbelopsidales</taxon>
        <taxon>Umbelopsidaceae</taxon>
        <taxon>Umbelopsis</taxon>
    </lineage>
</organism>
<dbReference type="OrthoDB" id="2412648at2759"/>
<dbReference type="EMBL" id="JAEPQZ010000002">
    <property type="protein sequence ID" value="KAG2184917.1"/>
    <property type="molecule type" value="Genomic_DNA"/>
</dbReference>
<evidence type="ECO:0000313" key="3">
    <source>
        <dbReference type="Proteomes" id="UP000654370"/>
    </source>
</evidence>
<sequence>MPFLNFLLVAAAGASTALAATGCNPSYNYTEPSCINDCKLQAGQSISPDYTTDSQSANFLTSISFQCNKSSPNYIPYMTAAGICFTSCNFNDQQAFVKNYQLECSWWQQHSNETCSNVTINDTNSVSSTTSGSSAIQLSTLGTVLALAGGIAI</sequence>
<feature type="non-terminal residue" evidence="2">
    <location>
        <position position="1"/>
    </location>
</feature>
<feature type="signal peptide" evidence="1">
    <location>
        <begin position="1"/>
        <end position="19"/>
    </location>
</feature>
<gene>
    <name evidence="2" type="ORF">INT43_000830</name>
</gene>
<keyword evidence="3" id="KW-1185">Reference proteome</keyword>
<accession>A0A8H7Q2G9</accession>
<dbReference type="Proteomes" id="UP000654370">
    <property type="component" value="Unassembled WGS sequence"/>
</dbReference>
<protein>
    <recommendedName>
        <fullName evidence="4">Secreted protein</fullName>
    </recommendedName>
</protein>
<proteinExistence type="predicted"/>
<evidence type="ECO:0000313" key="2">
    <source>
        <dbReference type="EMBL" id="KAG2184917.1"/>
    </source>
</evidence>
<name>A0A8H7Q2G9_MORIS</name>
<dbReference type="AlphaFoldDB" id="A0A8H7Q2G9"/>
<evidence type="ECO:0000256" key="1">
    <source>
        <dbReference type="SAM" id="SignalP"/>
    </source>
</evidence>
<reference evidence="2" key="1">
    <citation type="submission" date="2020-12" db="EMBL/GenBank/DDBJ databases">
        <title>Metabolic potential, ecology and presence of endohyphal bacteria is reflected in genomic diversity of Mucoromycotina.</title>
        <authorList>
            <person name="Muszewska A."/>
            <person name="Okrasinska A."/>
            <person name="Steczkiewicz K."/>
            <person name="Drgas O."/>
            <person name="Orlowska M."/>
            <person name="Perlinska-Lenart U."/>
            <person name="Aleksandrzak-Piekarczyk T."/>
            <person name="Szatraj K."/>
            <person name="Zielenkiewicz U."/>
            <person name="Pilsyk S."/>
            <person name="Malc E."/>
            <person name="Mieczkowski P."/>
            <person name="Kruszewska J.S."/>
            <person name="Biernat P."/>
            <person name="Pawlowska J."/>
        </authorList>
    </citation>
    <scope>NUCLEOTIDE SEQUENCE</scope>
    <source>
        <strain evidence="2">WA0000067209</strain>
    </source>
</reference>
<keyword evidence="1" id="KW-0732">Signal</keyword>
<evidence type="ECO:0008006" key="4">
    <source>
        <dbReference type="Google" id="ProtNLM"/>
    </source>
</evidence>
<comment type="caution">
    <text evidence="2">The sequence shown here is derived from an EMBL/GenBank/DDBJ whole genome shotgun (WGS) entry which is preliminary data.</text>
</comment>
<feature type="chain" id="PRO_5034525483" description="Secreted protein" evidence="1">
    <location>
        <begin position="20"/>
        <end position="153"/>
    </location>
</feature>